<feature type="region of interest" description="Disordered" evidence="1">
    <location>
        <begin position="123"/>
        <end position="142"/>
    </location>
</feature>
<keyword evidence="2" id="KW-0812">Transmembrane</keyword>
<evidence type="ECO:0000256" key="2">
    <source>
        <dbReference type="SAM" id="Phobius"/>
    </source>
</evidence>
<evidence type="ECO:0000313" key="3">
    <source>
        <dbReference type="EMBL" id="BBG94909.1"/>
    </source>
</evidence>
<sequence length="142" mass="15935">SVTLEPIKKHHFYPNLQKTFCLEELEKNQKQKFKKQKTKRKQKNMGKKTAFVLIFALVVLLSIHTVLGDDNFVGNAKDRITDAASAAKGAAEGLSESTSDAFKEARETTSTWTDWFNGKLKDMGIKDDDSDDTDHAKAPESE</sequence>
<feature type="transmembrane region" description="Helical" evidence="2">
    <location>
        <begin position="49"/>
        <end position="67"/>
    </location>
</feature>
<keyword evidence="2" id="KW-0472">Membrane</keyword>
<dbReference type="EMBL" id="AP019297">
    <property type="protein sequence ID" value="BBG94909.1"/>
    <property type="molecule type" value="Genomic_DNA"/>
</dbReference>
<reference evidence="3" key="1">
    <citation type="journal article" date="2019" name="Science">
        <title>Mutation of a bHLH transcription factor allowed almond domestication.</title>
        <authorList>
            <person name="Sanchez-Perez R."/>
            <person name="Pavan S."/>
            <person name="Mazzeo R."/>
            <person name="Moldovan C."/>
            <person name="Aiese Cigliano R."/>
            <person name="Del Cueto J."/>
            <person name="Ricciardi F."/>
            <person name="Lotti C."/>
            <person name="Ricciardi L."/>
            <person name="Dicenta F."/>
            <person name="Lopez-Marques R.L."/>
            <person name="Lindberg Moller B."/>
        </authorList>
    </citation>
    <scope>NUCLEOTIDE SEQUENCE</scope>
</reference>
<accession>A0A4Y1QSX1</accession>
<proteinExistence type="predicted"/>
<keyword evidence="2" id="KW-1133">Transmembrane helix</keyword>
<gene>
    <name evidence="3" type="ORF">Prudu_003308</name>
</gene>
<feature type="non-terminal residue" evidence="3">
    <location>
        <position position="1"/>
    </location>
</feature>
<protein>
    <submittedName>
        <fullName evidence="3">Uncharacterized protein</fullName>
    </submittedName>
</protein>
<evidence type="ECO:0000256" key="1">
    <source>
        <dbReference type="SAM" id="MobiDB-lite"/>
    </source>
</evidence>
<name>A0A4Y1QSX1_PRUDU</name>
<dbReference type="AlphaFoldDB" id="A0A4Y1QSX1"/>
<organism evidence="3">
    <name type="scientific">Prunus dulcis</name>
    <name type="common">Almond</name>
    <name type="synonym">Amygdalus dulcis</name>
    <dbReference type="NCBI Taxonomy" id="3755"/>
    <lineage>
        <taxon>Eukaryota</taxon>
        <taxon>Viridiplantae</taxon>
        <taxon>Streptophyta</taxon>
        <taxon>Embryophyta</taxon>
        <taxon>Tracheophyta</taxon>
        <taxon>Spermatophyta</taxon>
        <taxon>Magnoliopsida</taxon>
        <taxon>eudicotyledons</taxon>
        <taxon>Gunneridae</taxon>
        <taxon>Pentapetalae</taxon>
        <taxon>rosids</taxon>
        <taxon>fabids</taxon>
        <taxon>Rosales</taxon>
        <taxon>Rosaceae</taxon>
        <taxon>Amygdaloideae</taxon>
        <taxon>Amygdaleae</taxon>
        <taxon>Prunus</taxon>
    </lineage>
</organism>